<dbReference type="InterPro" id="IPR013083">
    <property type="entry name" value="Znf_RING/FYVE/PHD"/>
</dbReference>
<evidence type="ECO:0000259" key="2">
    <source>
        <dbReference type="Pfam" id="PF03258"/>
    </source>
</evidence>
<reference evidence="5" key="1">
    <citation type="submission" date="2025-08" db="UniProtKB">
        <authorList>
            <consortium name="RefSeq"/>
        </authorList>
    </citation>
    <scope>IDENTIFICATION</scope>
    <source>
        <tissue evidence="5">Whole larvae</tissue>
    </source>
</reference>
<evidence type="ECO:0000313" key="4">
    <source>
        <dbReference type="Proteomes" id="UP001652740"/>
    </source>
</evidence>
<name>A0ABM3MQK3_GALME</name>
<dbReference type="Pfam" id="PF25298">
    <property type="entry name" value="Baculo_FP_2nd"/>
    <property type="match status" value="1"/>
</dbReference>
<dbReference type="SUPFAM" id="SSF57903">
    <property type="entry name" value="FYVE/PHD zinc finger"/>
    <property type="match status" value="1"/>
</dbReference>
<dbReference type="RefSeq" id="XP_052753428.1">
    <property type="nucleotide sequence ID" value="XM_052897468.1"/>
</dbReference>
<feature type="domain" description="FP protein C-terminal" evidence="3">
    <location>
        <begin position="275"/>
        <end position="315"/>
    </location>
</feature>
<keyword evidence="1" id="KW-0175">Coiled coil</keyword>
<evidence type="ECO:0000313" key="5">
    <source>
        <dbReference type="RefSeq" id="XP_052753428.1"/>
    </source>
</evidence>
<dbReference type="GeneID" id="128201212"/>
<sequence>MVLKKCDVCKKNITKKMPGLECSRCDKVVHADPACAKLSNKQLNTLRNTTGIEWSCEDCLKNASRRSSYLIPDDDGDDDESMLGFPTASHTIDTRKLVQDISKELKKSLREEVSNLQSSLEFLSDQMRSMEQSIKKQDNIIRNLEHKNEDLLNKNKNLELRVAVLEQGINTFEQKSLSTTLEIAGIPDIPQGDLKDVLSRVVVKLELDENDIQSTQCLPSSKDKPCVIRMEMKTKSVCKHWIEASKKKRLTVGQVIPDVVKDKAENRIYIREALTKHVKSILYNSKIQLSKSFQFIWCKDDNVCARKNSNSKIYSLITGHQSTISGLIKLYIYLPTHSF</sequence>
<dbReference type="InterPro" id="IPR004941">
    <property type="entry name" value="FP_N"/>
</dbReference>
<keyword evidence="4" id="KW-1185">Reference proteome</keyword>
<evidence type="ECO:0000256" key="1">
    <source>
        <dbReference type="SAM" id="Coils"/>
    </source>
</evidence>
<dbReference type="InterPro" id="IPR057251">
    <property type="entry name" value="FP_C"/>
</dbReference>
<feature type="coiled-coil region" evidence="1">
    <location>
        <begin position="106"/>
        <end position="175"/>
    </location>
</feature>
<accession>A0ABM3MQK3</accession>
<organism evidence="4 5">
    <name type="scientific">Galleria mellonella</name>
    <name type="common">Greater wax moth</name>
    <dbReference type="NCBI Taxonomy" id="7137"/>
    <lineage>
        <taxon>Eukaryota</taxon>
        <taxon>Metazoa</taxon>
        <taxon>Ecdysozoa</taxon>
        <taxon>Arthropoda</taxon>
        <taxon>Hexapoda</taxon>
        <taxon>Insecta</taxon>
        <taxon>Pterygota</taxon>
        <taxon>Neoptera</taxon>
        <taxon>Endopterygota</taxon>
        <taxon>Lepidoptera</taxon>
        <taxon>Glossata</taxon>
        <taxon>Ditrysia</taxon>
        <taxon>Pyraloidea</taxon>
        <taxon>Pyralidae</taxon>
        <taxon>Galleriinae</taxon>
        <taxon>Galleria</taxon>
    </lineage>
</organism>
<dbReference type="InterPro" id="IPR011011">
    <property type="entry name" value="Znf_FYVE_PHD"/>
</dbReference>
<protein>
    <submittedName>
        <fullName evidence="5">Uncharacterized protein LOC128201212</fullName>
    </submittedName>
</protein>
<feature type="domain" description="FP protein N-terminal" evidence="2">
    <location>
        <begin position="179"/>
        <end position="270"/>
    </location>
</feature>
<evidence type="ECO:0000259" key="3">
    <source>
        <dbReference type="Pfam" id="PF25298"/>
    </source>
</evidence>
<dbReference type="Proteomes" id="UP001652740">
    <property type="component" value="Unplaced"/>
</dbReference>
<proteinExistence type="predicted"/>
<gene>
    <name evidence="5" type="primary">LOC128201212</name>
</gene>
<dbReference type="Pfam" id="PF03258">
    <property type="entry name" value="Baculo_FP"/>
    <property type="match status" value="1"/>
</dbReference>
<dbReference type="Gene3D" id="3.30.40.10">
    <property type="entry name" value="Zinc/RING finger domain, C3HC4 (zinc finger)"/>
    <property type="match status" value="1"/>
</dbReference>
<dbReference type="CDD" id="cd15489">
    <property type="entry name" value="PHD_SF"/>
    <property type="match status" value="1"/>
</dbReference>